<proteinExistence type="predicted"/>
<organism evidence="5 6">
    <name type="scientific">Aeromicrobium alkaliterrae</name>
    <dbReference type="NCBI Taxonomy" id="302168"/>
    <lineage>
        <taxon>Bacteria</taxon>
        <taxon>Bacillati</taxon>
        <taxon>Actinomycetota</taxon>
        <taxon>Actinomycetes</taxon>
        <taxon>Propionibacteriales</taxon>
        <taxon>Nocardioidaceae</taxon>
        <taxon>Aeromicrobium</taxon>
    </lineage>
</organism>
<name>A0ABN2K705_9ACTN</name>
<evidence type="ECO:0000313" key="5">
    <source>
        <dbReference type="EMBL" id="GAA1749410.1"/>
    </source>
</evidence>
<dbReference type="PANTHER" id="PTHR30055:SF226">
    <property type="entry name" value="HTH-TYPE TRANSCRIPTIONAL REGULATOR PKSA"/>
    <property type="match status" value="1"/>
</dbReference>
<dbReference type="Proteomes" id="UP001501057">
    <property type="component" value="Unassembled WGS sequence"/>
</dbReference>
<dbReference type="SUPFAM" id="SSF46689">
    <property type="entry name" value="Homeodomain-like"/>
    <property type="match status" value="1"/>
</dbReference>
<dbReference type="InterPro" id="IPR050109">
    <property type="entry name" value="HTH-type_TetR-like_transc_reg"/>
</dbReference>
<dbReference type="PANTHER" id="PTHR30055">
    <property type="entry name" value="HTH-TYPE TRANSCRIPTIONAL REGULATOR RUTR"/>
    <property type="match status" value="1"/>
</dbReference>
<evidence type="ECO:0000256" key="1">
    <source>
        <dbReference type="ARBA" id="ARBA00023125"/>
    </source>
</evidence>
<keyword evidence="6" id="KW-1185">Reference proteome</keyword>
<dbReference type="EMBL" id="BAAAME010000005">
    <property type="protein sequence ID" value="GAA1749410.1"/>
    <property type="molecule type" value="Genomic_DNA"/>
</dbReference>
<evidence type="ECO:0000256" key="3">
    <source>
        <dbReference type="SAM" id="MobiDB-lite"/>
    </source>
</evidence>
<dbReference type="SUPFAM" id="SSF48498">
    <property type="entry name" value="Tetracyclin repressor-like, C-terminal domain"/>
    <property type="match status" value="1"/>
</dbReference>
<feature type="domain" description="HTH tetR-type" evidence="4">
    <location>
        <begin position="21"/>
        <end position="81"/>
    </location>
</feature>
<dbReference type="RefSeq" id="WP_344203366.1">
    <property type="nucleotide sequence ID" value="NZ_BAAAME010000005.1"/>
</dbReference>
<reference evidence="6" key="1">
    <citation type="journal article" date="2019" name="Int. J. Syst. Evol. Microbiol.">
        <title>The Global Catalogue of Microorganisms (GCM) 10K type strain sequencing project: providing services to taxonomists for standard genome sequencing and annotation.</title>
        <authorList>
            <consortium name="The Broad Institute Genomics Platform"/>
            <consortium name="The Broad Institute Genome Sequencing Center for Infectious Disease"/>
            <person name="Wu L."/>
            <person name="Ma J."/>
        </authorList>
    </citation>
    <scope>NUCLEOTIDE SEQUENCE [LARGE SCALE GENOMIC DNA]</scope>
    <source>
        <strain evidence="6">JCM 13518</strain>
    </source>
</reference>
<protein>
    <submittedName>
        <fullName evidence="5">TetR/AcrR family transcriptional regulator</fullName>
    </submittedName>
</protein>
<evidence type="ECO:0000259" key="4">
    <source>
        <dbReference type="PROSITE" id="PS50977"/>
    </source>
</evidence>
<dbReference type="Gene3D" id="1.10.357.10">
    <property type="entry name" value="Tetracycline Repressor, domain 2"/>
    <property type="match status" value="1"/>
</dbReference>
<accession>A0ABN2K705</accession>
<evidence type="ECO:0000313" key="6">
    <source>
        <dbReference type="Proteomes" id="UP001501057"/>
    </source>
</evidence>
<dbReference type="InterPro" id="IPR009057">
    <property type="entry name" value="Homeodomain-like_sf"/>
</dbReference>
<gene>
    <name evidence="5" type="ORF">GCM10009710_31760</name>
</gene>
<feature type="DNA-binding region" description="H-T-H motif" evidence="2">
    <location>
        <begin position="44"/>
        <end position="63"/>
    </location>
</feature>
<sequence>MPATPGPPRTYGGVPEAERRTDRRDRLVAAALDLVGSDGVVALTVGSVCSQAGVAKRYFYESFASMDDLLSATLQEVFDRVGAAVASTSLEAGATARDLLVAAVGGAIDAMDDPRIARLYLESAGNAALLATRDRAVDGFVDQLLALVAGGGELRPSDQVTGHLLVSGATHVVALWLQGRLDLSRDELVAHMVDLGVQAADGIGGQPPA</sequence>
<keyword evidence="1 2" id="KW-0238">DNA-binding</keyword>
<comment type="caution">
    <text evidence="5">The sequence shown here is derived from an EMBL/GenBank/DDBJ whole genome shotgun (WGS) entry which is preliminary data.</text>
</comment>
<dbReference type="InterPro" id="IPR001647">
    <property type="entry name" value="HTH_TetR"/>
</dbReference>
<dbReference type="InterPro" id="IPR036271">
    <property type="entry name" value="Tet_transcr_reg_TetR-rel_C_sf"/>
</dbReference>
<feature type="region of interest" description="Disordered" evidence="3">
    <location>
        <begin position="1"/>
        <end position="21"/>
    </location>
</feature>
<dbReference type="PROSITE" id="PS50977">
    <property type="entry name" value="HTH_TETR_2"/>
    <property type="match status" value="1"/>
</dbReference>
<evidence type="ECO:0000256" key="2">
    <source>
        <dbReference type="PROSITE-ProRule" id="PRU00335"/>
    </source>
</evidence>
<dbReference type="Pfam" id="PF00440">
    <property type="entry name" value="TetR_N"/>
    <property type="match status" value="1"/>
</dbReference>